<keyword evidence="3" id="KW-0460">Magnesium</keyword>
<reference evidence="6 7" key="1">
    <citation type="submission" date="2018-04" db="EMBL/GenBank/DDBJ databases">
        <title>Halococcoides cellulosivorans gen. nov., sp. nov., an extremely halophilic cellulose-utilizing haloarchaeon from hypersaline lakes.</title>
        <authorList>
            <person name="Sorokin D.Y."/>
            <person name="Toshchakov S.V."/>
            <person name="Samarov N.I."/>
            <person name="Korzhenkov A."/>
            <person name="Kublanov I.V."/>
        </authorList>
    </citation>
    <scope>NUCLEOTIDE SEQUENCE [LARGE SCALE GENOMIC DNA]</scope>
    <source>
        <strain evidence="6 7">HArcel1</strain>
    </source>
</reference>
<dbReference type="GO" id="GO:0010181">
    <property type="term" value="F:FMN binding"/>
    <property type="evidence" value="ECO:0007669"/>
    <property type="project" value="UniProtKB-UniRule"/>
</dbReference>
<comment type="cofactor">
    <cofactor evidence="3">
        <name>FMN</name>
        <dbReference type="ChEBI" id="CHEBI:58210"/>
    </cofactor>
    <text evidence="3">Binds 1 FMN per subunit.</text>
</comment>
<dbReference type="PANTHER" id="PTHR14359:SF6">
    <property type="entry name" value="PHOSPHOPANTOTHENOYLCYSTEINE DECARBOXYLASE"/>
    <property type="match status" value="1"/>
</dbReference>
<dbReference type="KEGG" id="harc:HARCEL1_03045"/>
<dbReference type="GO" id="GO:0015937">
    <property type="term" value="P:coenzyme A biosynthetic process"/>
    <property type="evidence" value="ECO:0007669"/>
    <property type="project" value="UniProtKB-UniRule"/>
</dbReference>
<feature type="binding site" evidence="3">
    <location>
        <position position="269"/>
    </location>
    <ligand>
        <name>CTP</name>
        <dbReference type="ChEBI" id="CHEBI:37563"/>
    </ligand>
</feature>
<dbReference type="Gene3D" id="3.40.50.1950">
    <property type="entry name" value="Flavin prenyltransferase-like"/>
    <property type="match status" value="1"/>
</dbReference>
<comment type="cofactor">
    <cofactor evidence="3">
        <name>Mg(2+)</name>
        <dbReference type="ChEBI" id="CHEBI:18420"/>
    </cofactor>
</comment>
<comment type="pathway">
    <text evidence="3">Cofactor biosynthesis; coenzyme A biosynthesis.</text>
</comment>
<feature type="binding site" evidence="3">
    <location>
        <position position="312"/>
    </location>
    <ligand>
        <name>CTP</name>
        <dbReference type="ChEBI" id="CHEBI:37563"/>
    </ligand>
</feature>
<feature type="region of interest" description="Phosphopantothenate--cysteine ligase" evidence="3">
    <location>
        <begin position="184"/>
        <end position="384"/>
    </location>
</feature>
<dbReference type="GO" id="GO:0046872">
    <property type="term" value="F:metal ion binding"/>
    <property type="evidence" value="ECO:0007669"/>
    <property type="project" value="UniProtKB-KW"/>
</dbReference>
<proteinExistence type="inferred from homology"/>
<evidence type="ECO:0000313" key="6">
    <source>
        <dbReference type="EMBL" id="AWB26762.1"/>
    </source>
</evidence>
<dbReference type="NCBIfam" id="TIGR00521">
    <property type="entry name" value="coaBC_dfp"/>
    <property type="match status" value="1"/>
</dbReference>
<dbReference type="Pfam" id="PF02441">
    <property type="entry name" value="Flavoprotein"/>
    <property type="match status" value="1"/>
</dbReference>
<dbReference type="SUPFAM" id="SSF102645">
    <property type="entry name" value="CoaB-like"/>
    <property type="match status" value="1"/>
</dbReference>
<dbReference type="GO" id="GO:0004632">
    <property type="term" value="F:phosphopantothenate--cysteine ligase activity"/>
    <property type="evidence" value="ECO:0007669"/>
    <property type="project" value="UniProtKB-UniRule"/>
</dbReference>
<dbReference type="InterPro" id="IPR035929">
    <property type="entry name" value="CoaB-like_sf"/>
</dbReference>
<dbReference type="Proteomes" id="UP000244727">
    <property type="component" value="Chromosome"/>
</dbReference>
<keyword evidence="2 3" id="KW-0456">Lyase</keyword>
<dbReference type="InterPro" id="IPR007085">
    <property type="entry name" value="DNA/pantothenate-metab_flavo_C"/>
</dbReference>
<dbReference type="UniPathway" id="UPA00241"/>
<dbReference type="GO" id="GO:0071513">
    <property type="term" value="C:phosphopantothenoylcysteine decarboxylase complex"/>
    <property type="evidence" value="ECO:0007669"/>
    <property type="project" value="TreeGrafter"/>
</dbReference>
<evidence type="ECO:0000256" key="2">
    <source>
        <dbReference type="ARBA" id="ARBA00023239"/>
    </source>
</evidence>
<comment type="similarity">
    <text evidence="3">In the C-terminal section; belongs to the PPC synthetase family.</text>
</comment>
<dbReference type="PANTHER" id="PTHR14359">
    <property type="entry name" value="HOMO-OLIGOMERIC FLAVIN CONTAINING CYS DECARBOXYLASE FAMILY"/>
    <property type="match status" value="1"/>
</dbReference>
<organism evidence="6 7">
    <name type="scientific">Halococcoides cellulosivorans</name>
    <dbReference type="NCBI Taxonomy" id="1679096"/>
    <lineage>
        <taxon>Archaea</taxon>
        <taxon>Methanobacteriati</taxon>
        <taxon>Methanobacteriota</taxon>
        <taxon>Stenosarchaea group</taxon>
        <taxon>Halobacteria</taxon>
        <taxon>Halobacteriales</taxon>
        <taxon>Haloarculaceae</taxon>
        <taxon>Halococcoides</taxon>
    </lineage>
</organism>
<dbReference type="GO" id="GO:0004633">
    <property type="term" value="F:phosphopantothenoylcysteine decarboxylase activity"/>
    <property type="evidence" value="ECO:0007669"/>
    <property type="project" value="UniProtKB-UniRule"/>
</dbReference>
<dbReference type="InterPro" id="IPR005252">
    <property type="entry name" value="CoaBC"/>
</dbReference>
<dbReference type="Pfam" id="PF04127">
    <property type="entry name" value="DFP"/>
    <property type="match status" value="1"/>
</dbReference>
<comment type="function">
    <text evidence="3">Catalyzes two sequential steps in the biosynthesis of coenzyme A. In the first step cysteine is conjugated to 4'-phosphopantothenate to form 4-phosphopantothenoylcysteine. In the second step the latter compound is decarboxylated to form 4'-phosphopantotheine.</text>
</comment>
<gene>
    <name evidence="3 6" type="primary">coaBC</name>
    <name evidence="6" type="ORF">HARCEL1_03045</name>
</gene>
<dbReference type="InterPro" id="IPR003382">
    <property type="entry name" value="Flavoprotein"/>
</dbReference>
<protein>
    <recommendedName>
        <fullName evidence="3">Coenzyme A biosynthesis bifunctional protein CoaBC</fullName>
    </recommendedName>
    <alternativeName>
        <fullName evidence="3">DNA/pantothenate metabolism flavoprotein</fullName>
    </alternativeName>
    <alternativeName>
        <fullName evidence="3">Phosphopantothenoylcysteine synthetase/decarboxylase</fullName>
        <shortName evidence="3">PPCS-PPCDC</shortName>
    </alternativeName>
    <domain>
        <recommendedName>
            <fullName evidence="3">Phosphopantothenoylcysteine decarboxylase</fullName>
            <shortName evidence="3">PPC decarboxylase</shortName>
            <shortName evidence="3">PPC-DC</shortName>
            <ecNumber evidence="3">4.1.1.36</ecNumber>
        </recommendedName>
        <alternativeName>
            <fullName evidence="3">CoaC</fullName>
        </alternativeName>
    </domain>
    <domain>
        <recommendedName>
            <fullName evidence="3">Phosphopantothenate--cysteine ligase</fullName>
            <ecNumber evidence="3">6.3.2.5</ecNumber>
        </recommendedName>
        <alternativeName>
            <fullName evidence="3">CoaB</fullName>
        </alternativeName>
        <alternativeName>
            <fullName evidence="3">Phosphopantothenoylcysteine synthetase</fullName>
            <shortName evidence="3">PPC synthetase</shortName>
            <shortName evidence="3">PPC-S</shortName>
        </alternativeName>
    </domain>
</protein>
<dbReference type="Gene3D" id="3.40.50.10300">
    <property type="entry name" value="CoaB-like"/>
    <property type="match status" value="1"/>
</dbReference>
<comment type="catalytic activity">
    <reaction evidence="3">
        <text>N-[(R)-4-phosphopantothenoyl]-L-cysteine + H(+) = (R)-4'-phosphopantetheine + CO2</text>
        <dbReference type="Rhea" id="RHEA:16793"/>
        <dbReference type="ChEBI" id="CHEBI:15378"/>
        <dbReference type="ChEBI" id="CHEBI:16526"/>
        <dbReference type="ChEBI" id="CHEBI:59458"/>
        <dbReference type="ChEBI" id="CHEBI:61723"/>
        <dbReference type="EC" id="4.1.1.36"/>
    </reaction>
</comment>
<accession>A0A2R4WYZ4</accession>
<dbReference type="GeneID" id="36511450"/>
<keyword evidence="3" id="KW-0511">Multifunctional enzyme</keyword>
<dbReference type="HAMAP" id="MF_02225">
    <property type="entry name" value="CoaBC"/>
    <property type="match status" value="1"/>
</dbReference>
<evidence type="ECO:0000256" key="1">
    <source>
        <dbReference type="ARBA" id="ARBA00022793"/>
    </source>
</evidence>
<keyword evidence="1 3" id="KW-0210">Decarboxylase</keyword>
<dbReference type="EC" id="4.1.1.36" evidence="3"/>
<comment type="similarity">
    <text evidence="3">In the N-terminal section; belongs to the HFCD (homo-oligomeric flavin containing Cys decarboxylase) superfamily.</text>
</comment>
<evidence type="ECO:0000259" key="5">
    <source>
        <dbReference type="Pfam" id="PF04127"/>
    </source>
</evidence>
<keyword evidence="3" id="KW-0288">FMN</keyword>
<dbReference type="InterPro" id="IPR036551">
    <property type="entry name" value="Flavin_trans-like"/>
</dbReference>
<evidence type="ECO:0000259" key="4">
    <source>
        <dbReference type="Pfam" id="PF02441"/>
    </source>
</evidence>
<keyword evidence="7" id="KW-1185">Reference proteome</keyword>
<feature type="domain" description="DNA/pantothenate metabolism flavoprotein C-terminal" evidence="5">
    <location>
        <begin position="179"/>
        <end position="381"/>
    </location>
</feature>
<dbReference type="RefSeq" id="WP_108381131.1">
    <property type="nucleotide sequence ID" value="NZ_CP028858.1"/>
</dbReference>
<evidence type="ECO:0000256" key="3">
    <source>
        <dbReference type="HAMAP-Rule" id="MF_02225"/>
    </source>
</evidence>
<dbReference type="EMBL" id="CP028858">
    <property type="protein sequence ID" value="AWB26762.1"/>
    <property type="molecule type" value="Genomic_DNA"/>
</dbReference>
<name>A0A2R4WYZ4_9EURY</name>
<feature type="domain" description="Flavoprotein" evidence="4">
    <location>
        <begin position="6"/>
        <end position="165"/>
    </location>
</feature>
<keyword evidence="3" id="KW-0285">Flavoprotein</keyword>
<feature type="binding site" evidence="3">
    <location>
        <position position="278"/>
    </location>
    <ligand>
        <name>CTP</name>
        <dbReference type="ChEBI" id="CHEBI:37563"/>
    </ligand>
</feature>
<keyword evidence="3" id="KW-0479">Metal-binding</keyword>
<keyword evidence="3 6" id="KW-0436">Ligase</keyword>
<dbReference type="EC" id="6.3.2.5" evidence="3"/>
<evidence type="ECO:0000313" key="7">
    <source>
        <dbReference type="Proteomes" id="UP000244727"/>
    </source>
</evidence>
<dbReference type="AlphaFoldDB" id="A0A2R4WYZ4"/>
<comment type="catalytic activity">
    <reaction evidence="3">
        <text>(R)-4'-phosphopantothenate + L-cysteine + CTP = N-[(R)-4-phosphopantothenoyl]-L-cysteine + CMP + diphosphate + H(+)</text>
        <dbReference type="Rhea" id="RHEA:19397"/>
        <dbReference type="ChEBI" id="CHEBI:10986"/>
        <dbReference type="ChEBI" id="CHEBI:15378"/>
        <dbReference type="ChEBI" id="CHEBI:33019"/>
        <dbReference type="ChEBI" id="CHEBI:35235"/>
        <dbReference type="ChEBI" id="CHEBI:37563"/>
        <dbReference type="ChEBI" id="CHEBI:59458"/>
        <dbReference type="ChEBI" id="CHEBI:60377"/>
        <dbReference type="EC" id="6.3.2.5"/>
    </reaction>
</comment>
<feature type="region of interest" description="Phosphopantothenoylcysteine decarboxylase" evidence="3">
    <location>
        <begin position="1"/>
        <end position="183"/>
    </location>
</feature>
<dbReference type="GO" id="GO:0015941">
    <property type="term" value="P:pantothenate catabolic process"/>
    <property type="evidence" value="ECO:0007669"/>
    <property type="project" value="InterPro"/>
</dbReference>
<comment type="caution">
    <text evidence="3">Lacks conserved residue(s) required for the propagation of feature annotation.</text>
</comment>
<sequence>MLDGVNVVLGVTGSIAAVTTVELAHELRRRGAAVRAVTTPAATDIVHPWALDFATGQETVTEIGGAVEHVHFFGEDPWGDVFVIAPATANTVGKIAAAIDDTPVTTVATTALGAGTPVVIAPAMHRPMYDHPGVEAALDTLDAWGVDLVQPRFEEEKAKIATEDAIVAATARAAGDRPLAGQRIVVTSGATIESIDQIRTLSNRSSGRTGREVARACAVRGANVTLLHDGPDVPLVESVTVESAAEMHDAALEACADADAFVSAAAIADYTVATHDGKIPSGQSDLTLDLEPTPKVLDGVREANPGLPIVGFKLEDSADEAALIAAARDQIDRVGCAFVVANAADAAGGATTDALLVDRDDAVSIVGSKAVLGRAIAERLVEEL</sequence>
<dbReference type="SUPFAM" id="SSF52507">
    <property type="entry name" value="Homo-oligomeric flavin-containing Cys decarboxylases, HFCD"/>
    <property type="match status" value="1"/>
</dbReference>